<dbReference type="EMBL" id="CP022111">
    <property type="protein sequence ID" value="ASG23042.1"/>
    <property type="molecule type" value="Genomic_DNA"/>
</dbReference>
<protein>
    <recommendedName>
        <fullName evidence="1">Iminophenyl-pyruvate dimer synthase domain-containing protein</fullName>
    </recommendedName>
</protein>
<dbReference type="Gene3D" id="1.20.1260.10">
    <property type="match status" value="1"/>
</dbReference>
<organism evidence="2 3">
    <name type="scientific">Nitrospirillum viridazoti CBAmc</name>
    <dbReference type="NCBI Taxonomy" id="1441467"/>
    <lineage>
        <taxon>Bacteria</taxon>
        <taxon>Pseudomonadati</taxon>
        <taxon>Pseudomonadota</taxon>
        <taxon>Alphaproteobacteria</taxon>
        <taxon>Rhodospirillales</taxon>
        <taxon>Azospirillaceae</taxon>
        <taxon>Nitrospirillum</taxon>
        <taxon>Nitrospirillum viridazoti</taxon>
    </lineage>
</organism>
<evidence type="ECO:0000313" key="3">
    <source>
        <dbReference type="Proteomes" id="UP000197153"/>
    </source>
</evidence>
<keyword evidence="3" id="KW-1185">Reference proteome</keyword>
<dbReference type="Pfam" id="PF12902">
    <property type="entry name" value="Ferritin-like"/>
    <property type="match status" value="1"/>
</dbReference>
<accession>A0A248JWD7</accession>
<dbReference type="InterPro" id="IPR012347">
    <property type="entry name" value="Ferritin-like"/>
</dbReference>
<dbReference type="Gene3D" id="6.10.140.1530">
    <property type="match status" value="1"/>
</dbReference>
<dbReference type="KEGG" id="nao:Y958_19455"/>
<dbReference type="PANTHER" id="PTHR34400:SF4">
    <property type="entry name" value="MEMBRANE PROTEIN"/>
    <property type="match status" value="1"/>
</dbReference>
<reference evidence="2 3" key="1">
    <citation type="submission" date="2017-06" db="EMBL/GenBank/DDBJ databases">
        <title>Complete genome sequence of Nitrospirillum amazonense strain CBAmC, an endophytic nitrogen-fixing and plant growth-promoting bacterium, isolated from sugarcane.</title>
        <authorList>
            <person name="Schwab S."/>
            <person name="dos Santos Teixeira K.R."/>
            <person name="Simoes Araujo J.L."/>
            <person name="Soares Vidal M."/>
            <person name="Borges de Freitas H.R."/>
            <person name="Rivello Crivelaro A.L."/>
            <person name="Bueno de Camargo Nunes A."/>
            <person name="dos Santos C.M."/>
            <person name="Palmeira da Silva Rosa D."/>
            <person name="da Silva Padilha D."/>
            <person name="da Silva E."/>
            <person name="Araujo Terra L."/>
            <person name="Soares Mendes V."/>
            <person name="Farinelli L."/>
            <person name="Magalhaes Cruz L."/>
            <person name="Baldani J.I."/>
        </authorList>
    </citation>
    <scope>NUCLEOTIDE SEQUENCE [LARGE SCALE GENOMIC DNA]</scope>
    <source>
        <strain evidence="2 3">CBAmC</strain>
    </source>
</reference>
<dbReference type="PANTHER" id="PTHR34400">
    <property type="match status" value="1"/>
</dbReference>
<sequence length="318" mass="35150">MRLKDDEWTIAHLHQHLQAAVDLEFWTIPYYMSALYSVVDRTAQAVQLVQSVVNQEMLHVQLACNIANAYGLSPRFAAPVYRGHDIPHLDFALDKPDPRPDFAPYSAEIGPLDIPRINGMCLIEYPEWDTGGKAILRDTITEYGSIGEFYDALQYGAGLLRRHIQGGVRQVDHFSAFYNNMPSLTVTDSDGDGYNQVVLLINTIREQGEGASGASAALPAAYQNTADDSDPSWPHFQKFQTIRQTVAKPLTYPVTLAVDYSDHQRALAATLVETFGRFRTALEQLFAGGNPGGFVPLMISVGAGIQNCWKNGVTPRFG</sequence>
<dbReference type="RefSeq" id="WP_088873580.1">
    <property type="nucleotide sequence ID" value="NZ_CP022111.1"/>
</dbReference>
<dbReference type="AlphaFoldDB" id="A0A248JWD7"/>
<proteinExistence type="predicted"/>
<evidence type="ECO:0000259" key="1">
    <source>
        <dbReference type="Pfam" id="PF12902"/>
    </source>
</evidence>
<dbReference type="Proteomes" id="UP000197153">
    <property type="component" value="Chromosome 2"/>
</dbReference>
<gene>
    <name evidence="2" type="ORF">Y958_19455</name>
</gene>
<dbReference type="InterPro" id="IPR026820">
    <property type="entry name" value="VioB/RebD_dom"/>
</dbReference>
<name>A0A248JWD7_9PROT</name>
<evidence type="ECO:0000313" key="2">
    <source>
        <dbReference type="EMBL" id="ASG23042.1"/>
    </source>
</evidence>
<feature type="domain" description="Iminophenyl-pyruvate dimer synthase" evidence="1">
    <location>
        <begin position="17"/>
        <end position="243"/>
    </location>
</feature>